<organism evidence="2 3">
    <name type="scientific">Paracoccus lichenicola</name>
    <dbReference type="NCBI Taxonomy" id="2665644"/>
    <lineage>
        <taxon>Bacteria</taxon>
        <taxon>Pseudomonadati</taxon>
        <taxon>Pseudomonadota</taxon>
        <taxon>Alphaproteobacteria</taxon>
        <taxon>Rhodobacterales</taxon>
        <taxon>Paracoccaceae</taxon>
        <taxon>Paracoccus</taxon>
    </lineage>
</organism>
<dbReference type="EMBL" id="WMBT01000008">
    <property type="protein sequence ID" value="MTE01245.1"/>
    <property type="molecule type" value="Genomic_DNA"/>
</dbReference>
<gene>
    <name evidence="2" type="ORF">GIY56_13225</name>
</gene>
<dbReference type="AlphaFoldDB" id="A0A6L6HT21"/>
<feature type="chain" id="PRO_5026817368" evidence="1">
    <location>
        <begin position="25"/>
        <end position="165"/>
    </location>
</feature>
<evidence type="ECO:0000256" key="1">
    <source>
        <dbReference type="SAM" id="SignalP"/>
    </source>
</evidence>
<name>A0A6L6HT21_9RHOB</name>
<dbReference type="PROSITE" id="PS51257">
    <property type="entry name" value="PROKAR_LIPOPROTEIN"/>
    <property type="match status" value="1"/>
</dbReference>
<keyword evidence="3" id="KW-1185">Reference proteome</keyword>
<accession>A0A6L6HT21</accession>
<evidence type="ECO:0000313" key="3">
    <source>
        <dbReference type="Proteomes" id="UP000481417"/>
    </source>
</evidence>
<dbReference type="Proteomes" id="UP000481417">
    <property type="component" value="Unassembled WGS sequence"/>
</dbReference>
<comment type="caution">
    <text evidence="2">The sequence shown here is derived from an EMBL/GenBank/DDBJ whole genome shotgun (WGS) entry which is preliminary data.</text>
</comment>
<reference evidence="2 3" key="1">
    <citation type="submission" date="2019-11" db="EMBL/GenBank/DDBJ databases">
        <authorList>
            <person name="Lang L."/>
        </authorList>
    </citation>
    <scope>NUCLEOTIDE SEQUENCE [LARGE SCALE GENOMIC DNA]</scope>
    <source>
        <strain evidence="2 3">YIM 132242</strain>
    </source>
</reference>
<protein>
    <submittedName>
        <fullName evidence="2">Uncharacterized protein</fullName>
    </submittedName>
</protein>
<proteinExistence type="predicted"/>
<keyword evidence="1" id="KW-0732">Signal</keyword>
<dbReference type="RefSeq" id="WP_154765318.1">
    <property type="nucleotide sequence ID" value="NZ_WMBT01000008.1"/>
</dbReference>
<feature type="signal peptide" evidence="1">
    <location>
        <begin position="1"/>
        <end position="24"/>
    </location>
</feature>
<evidence type="ECO:0000313" key="2">
    <source>
        <dbReference type="EMBL" id="MTE01245.1"/>
    </source>
</evidence>
<sequence>MSRANSAIKILACIAVACFTVACAAPSSDTVPEDNTYHENFSDNCPIKDELSKSPLVLKKIGSAPDGRTNFSASFGSNCSYELTARNALADPIDTYITRWIDADGLSGYPKSGDLRNQYIEAPENFKEKKLFVLQALGTGPNGKDSRAAIFIGNSLSTNDVDLGE</sequence>